<keyword evidence="6" id="KW-1185">Reference proteome</keyword>
<dbReference type="InterPro" id="IPR044861">
    <property type="entry name" value="IPNS-like_FE2OG_OXY"/>
</dbReference>
<dbReference type="Proteomes" id="UP001172457">
    <property type="component" value="Chromosome 4"/>
</dbReference>
<comment type="caution">
    <text evidence="5">The sequence shown here is derived from an EMBL/GenBank/DDBJ whole genome shotgun (WGS) entry which is preliminary data.</text>
</comment>
<evidence type="ECO:0000313" key="5">
    <source>
        <dbReference type="EMBL" id="KAJ9550365.1"/>
    </source>
</evidence>
<dbReference type="InterPro" id="IPR050231">
    <property type="entry name" value="Iron_ascorbate_oxido_reductase"/>
</dbReference>
<dbReference type="AlphaFoldDB" id="A0AA38SX14"/>
<evidence type="ECO:0000256" key="1">
    <source>
        <dbReference type="ARBA" id="ARBA00022723"/>
    </source>
</evidence>
<feature type="domain" description="Isopenicillin N synthase-like Fe(2+) 2OG dioxygenase" evidence="3">
    <location>
        <begin position="129"/>
        <end position="215"/>
    </location>
</feature>
<dbReference type="Pfam" id="PF14226">
    <property type="entry name" value="DIOX_N"/>
    <property type="match status" value="1"/>
</dbReference>
<sequence>MASLLPSIPVINMDDLKPGTESWISTSQKVTHALEEYGCFMAVYESVSKELRNDVLDSLKSLFNLPKEAKIKNTSDKPFHGYMGPIPIRPLYESMGIDHPTSLDDVQNFSNLMWPSGNDHFSNHLSSAPKADETNLGAEIHTDKSFITILGQINPVNGLQVEIKDGKWVDVEILPSSFVVLATDPFMAWSNGRVKPPCHRVIMDGEEDRHSTVLFSYKKGIIETPEELVDEEHRSKFKPFDHYKFLEFFSKDEIYLDEKAIKLFCGA</sequence>
<dbReference type="InterPro" id="IPR027443">
    <property type="entry name" value="IPNS-like_sf"/>
</dbReference>
<dbReference type="InterPro" id="IPR026992">
    <property type="entry name" value="DIOX_N"/>
</dbReference>
<dbReference type="PANTHER" id="PTHR47990">
    <property type="entry name" value="2-OXOGLUTARATE (2OG) AND FE(II)-DEPENDENT OXYGENASE SUPERFAMILY PROTEIN-RELATED"/>
    <property type="match status" value="1"/>
</dbReference>
<keyword evidence="2" id="KW-0408">Iron</keyword>
<evidence type="ECO:0000259" key="4">
    <source>
        <dbReference type="Pfam" id="PF14226"/>
    </source>
</evidence>
<accession>A0AA38SX14</accession>
<feature type="domain" description="Non-haem dioxygenase N-terminal" evidence="4">
    <location>
        <begin position="8"/>
        <end position="84"/>
    </location>
</feature>
<dbReference type="Pfam" id="PF03171">
    <property type="entry name" value="2OG-FeII_Oxy"/>
    <property type="match status" value="1"/>
</dbReference>
<gene>
    <name evidence="5" type="ORF">OSB04_014410</name>
</gene>
<protein>
    <recommendedName>
        <fullName evidence="7">2-oxoglutarate-dependent dioxygenase</fullName>
    </recommendedName>
</protein>
<organism evidence="5 6">
    <name type="scientific">Centaurea solstitialis</name>
    <name type="common">yellow star-thistle</name>
    <dbReference type="NCBI Taxonomy" id="347529"/>
    <lineage>
        <taxon>Eukaryota</taxon>
        <taxon>Viridiplantae</taxon>
        <taxon>Streptophyta</taxon>
        <taxon>Embryophyta</taxon>
        <taxon>Tracheophyta</taxon>
        <taxon>Spermatophyta</taxon>
        <taxon>Magnoliopsida</taxon>
        <taxon>eudicotyledons</taxon>
        <taxon>Gunneridae</taxon>
        <taxon>Pentapetalae</taxon>
        <taxon>asterids</taxon>
        <taxon>campanulids</taxon>
        <taxon>Asterales</taxon>
        <taxon>Asteraceae</taxon>
        <taxon>Carduoideae</taxon>
        <taxon>Cardueae</taxon>
        <taxon>Centaureinae</taxon>
        <taxon>Centaurea</taxon>
    </lineage>
</organism>
<evidence type="ECO:0000313" key="6">
    <source>
        <dbReference type="Proteomes" id="UP001172457"/>
    </source>
</evidence>
<dbReference type="Gene3D" id="2.60.120.330">
    <property type="entry name" value="B-lactam Antibiotic, Isopenicillin N Synthase, Chain"/>
    <property type="match status" value="2"/>
</dbReference>
<keyword evidence="1" id="KW-0479">Metal-binding</keyword>
<proteinExistence type="predicted"/>
<dbReference type="SUPFAM" id="SSF51197">
    <property type="entry name" value="Clavaminate synthase-like"/>
    <property type="match status" value="1"/>
</dbReference>
<reference evidence="5" key="1">
    <citation type="submission" date="2023-03" db="EMBL/GenBank/DDBJ databases">
        <title>Chromosome-scale reference genome and RAD-based genetic map of yellow starthistle (Centaurea solstitialis) reveal putative structural variation and QTLs associated with invader traits.</title>
        <authorList>
            <person name="Reatini B."/>
            <person name="Cang F.A."/>
            <person name="Jiang Q."/>
            <person name="Mckibben M.T.W."/>
            <person name="Barker M.S."/>
            <person name="Rieseberg L.H."/>
            <person name="Dlugosch K.M."/>
        </authorList>
    </citation>
    <scope>NUCLEOTIDE SEQUENCE</scope>
    <source>
        <strain evidence="5">CAN-66</strain>
        <tissue evidence="5">Leaf</tissue>
    </source>
</reference>
<dbReference type="EMBL" id="JARYMX010000004">
    <property type="protein sequence ID" value="KAJ9550365.1"/>
    <property type="molecule type" value="Genomic_DNA"/>
</dbReference>
<dbReference type="GO" id="GO:0046872">
    <property type="term" value="F:metal ion binding"/>
    <property type="evidence" value="ECO:0007669"/>
    <property type="project" value="UniProtKB-KW"/>
</dbReference>
<evidence type="ECO:0000259" key="3">
    <source>
        <dbReference type="Pfam" id="PF03171"/>
    </source>
</evidence>
<name>A0AA38SX14_9ASTR</name>
<evidence type="ECO:0000256" key="2">
    <source>
        <dbReference type="ARBA" id="ARBA00023004"/>
    </source>
</evidence>
<evidence type="ECO:0008006" key="7">
    <source>
        <dbReference type="Google" id="ProtNLM"/>
    </source>
</evidence>